<comment type="caution">
    <text evidence="1">The sequence shown here is derived from an EMBL/GenBank/DDBJ whole genome shotgun (WGS) entry which is preliminary data.</text>
</comment>
<gene>
    <name evidence="1" type="ORF">GTP46_17095</name>
</gene>
<dbReference type="RefSeq" id="WP_161007832.1">
    <property type="nucleotide sequence ID" value="NZ_WWCN01000010.1"/>
</dbReference>
<organism evidence="1 2">
    <name type="scientific">Duganella flavida</name>
    <dbReference type="NCBI Taxonomy" id="2692175"/>
    <lineage>
        <taxon>Bacteria</taxon>
        <taxon>Pseudomonadati</taxon>
        <taxon>Pseudomonadota</taxon>
        <taxon>Betaproteobacteria</taxon>
        <taxon>Burkholderiales</taxon>
        <taxon>Oxalobacteraceae</taxon>
        <taxon>Telluria group</taxon>
        <taxon>Duganella</taxon>
    </lineage>
</organism>
<dbReference type="Proteomes" id="UP000479335">
    <property type="component" value="Unassembled WGS sequence"/>
</dbReference>
<reference evidence="1 2" key="1">
    <citation type="submission" date="2019-12" db="EMBL/GenBank/DDBJ databases">
        <title>Novel species isolated from a subtropical stream in China.</title>
        <authorList>
            <person name="Lu H."/>
        </authorList>
    </citation>
    <scope>NUCLEOTIDE SEQUENCE [LARGE SCALE GENOMIC DNA]</scope>
    <source>
        <strain evidence="1 2">FT135W</strain>
    </source>
</reference>
<accession>A0A6L8KF16</accession>
<name>A0A6L8KF16_9BURK</name>
<dbReference type="EMBL" id="WWCN01000010">
    <property type="protein sequence ID" value="MYM24364.1"/>
    <property type="molecule type" value="Genomic_DNA"/>
</dbReference>
<protein>
    <submittedName>
        <fullName evidence="1">Uncharacterized protein</fullName>
    </submittedName>
</protein>
<evidence type="ECO:0000313" key="2">
    <source>
        <dbReference type="Proteomes" id="UP000479335"/>
    </source>
</evidence>
<keyword evidence="2" id="KW-1185">Reference proteome</keyword>
<sequence>MATNDFFIEIDMLFRIAYYADDYGNPEIARSYGAAPFLEANEGGDLEELLLQKEGKIRDI</sequence>
<proteinExistence type="predicted"/>
<dbReference type="AlphaFoldDB" id="A0A6L8KF16"/>
<evidence type="ECO:0000313" key="1">
    <source>
        <dbReference type="EMBL" id="MYM24364.1"/>
    </source>
</evidence>